<gene>
    <name evidence="1" type="ORF">SAMN04488121_105251</name>
</gene>
<dbReference type="Proteomes" id="UP000199045">
    <property type="component" value="Unassembled WGS sequence"/>
</dbReference>
<protein>
    <submittedName>
        <fullName evidence="1">Uncharacterized protein</fullName>
    </submittedName>
</protein>
<name>A0A1G7VSS2_CHIFI</name>
<evidence type="ECO:0000313" key="1">
    <source>
        <dbReference type="EMBL" id="SDG62631.1"/>
    </source>
</evidence>
<dbReference type="EMBL" id="FNBN01000005">
    <property type="protein sequence ID" value="SDG62631.1"/>
    <property type="molecule type" value="Genomic_DNA"/>
</dbReference>
<organism evidence="1 2">
    <name type="scientific">Chitinophaga filiformis</name>
    <name type="common">Myxococcus filiformis</name>
    <name type="synonym">Flexibacter filiformis</name>
    <dbReference type="NCBI Taxonomy" id="104663"/>
    <lineage>
        <taxon>Bacteria</taxon>
        <taxon>Pseudomonadati</taxon>
        <taxon>Bacteroidota</taxon>
        <taxon>Chitinophagia</taxon>
        <taxon>Chitinophagales</taxon>
        <taxon>Chitinophagaceae</taxon>
        <taxon>Chitinophaga</taxon>
    </lineage>
</organism>
<accession>A0A1G7VSS2</accession>
<sequence length="635" mass="65437">MRMTGACFRLQQIMVTYLLTDIKSIYPYTMKSVLRNTSRTILLAGGLTLAATAVQAQMKIGDNPSQITKSAILELSSNKQGLLLPRVPNFTAIDAAIGTDAVDGMIVYLASGTTTEGVYMRKGGAWVKIASTADALANWSLKGNTGTTAADYLGTADANPLSIRTNGVEAIGIQADRQLKFSTVNQDNTLLDVMMLSGTGIVSKRTLPQTAFKALAANIFANADSAHASFNISENTTTGEITVNAPIMAPTATAAYGFMKKSDWDKLQALSSGTNLSIADFITAIAAGQENRGGRITYDPLTASYKLELTAASATLAGIVTTGAQTFGGDKTFNGAVNVGTTLGVTGAATLGNTLAVTGNTTLNGATTVNNTLGVTGAATLGNDLSVTGATTLNTLAVSNGTTLNGTLTLNSVANAATAASYDVLVREGSTVTKRPFDLDAIAKAIRTIQAGAGTTSNVNVAFKTDSAGANFDIQATANDVTFNLPNASAVDASHTTAQRGVVSTATQSFAGNKSFAAAVAVGKTAPANSTLEVNGSVQMRITKTTTSYAINDTDNTVLADATSGALTITLPTPSAAIAGRIYTIKKIGTGDINNAVTVQPSAGTIEGGANYMIYNDWTFITIQTDGVNWYIIRK</sequence>
<reference evidence="1 2" key="1">
    <citation type="submission" date="2016-10" db="EMBL/GenBank/DDBJ databases">
        <authorList>
            <person name="de Groot N.N."/>
        </authorList>
    </citation>
    <scope>NUCLEOTIDE SEQUENCE [LARGE SCALE GENOMIC DNA]</scope>
    <source>
        <strain evidence="1 2">DSM 527</strain>
    </source>
</reference>
<dbReference type="AlphaFoldDB" id="A0A1G7VSS2"/>
<dbReference type="STRING" id="104663.SAMN04488121_105251"/>
<proteinExistence type="predicted"/>
<evidence type="ECO:0000313" key="2">
    <source>
        <dbReference type="Proteomes" id="UP000199045"/>
    </source>
</evidence>